<evidence type="ECO:0000313" key="2">
    <source>
        <dbReference type="EMBL" id="MUV12842.1"/>
    </source>
</evidence>
<proteinExistence type="predicted"/>
<sequence length="305" mass="34282">MNPNDVIESYVADVIRRVPLKERNDIGVELRTLLSEMLDERAEAAGRAPDDAMVLAMLREFGAPADIAARYRAPGFVILPPEQTRTFAWLSLGGIALQWALTLPRVAEGQSITAWWLTWGLGAFWWPGFLSMMALFGAWIRQWRTTPPAFSPRDVDPDRVHRGAMAFGLTWYAIGVALMVCLPWIAAQLPEPFPRLFVYDPDFLRTRAWLIVVLWVAGFAVMVNVLAKGRWTHATRRLEFAFSIAWLALIGWLIADGPIFVSQATTDGARFGLGILFLILLIDLGVRLVRGARPRLHEPKIATRH</sequence>
<feature type="transmembrane region" description="Helical" evidence="1">
    <location>
        <begin position="164"/>
        <end position="186"/>
    </location>
</feature>
<feature type="transmembrane region" description="Helical" evidence="1">
    <location>
        <begin position="271"/>
        <end position="289"/>
    </location>
</feature>
<keyword evidence="1" id="KW-1133">Transmembrane helix</keyword>
<feature type="transmembrane region" description="Helical" evidence="1">
    <location>
        <begin position="238"/>
        <end position="255"/>
    </location>
</feature>
<feature type="transmembrane region" description="Helical" evidence="1">
    <location>
        <begin position="123"/>
        <end position="143"/>
    </location>
</feature>
<dbReference type="AlphaFoldDB" id="A0A7C9M1S0"/>
<gene>
    <name evidence="2" type="ORF">GN331_01320</name>
</gene>
<organism evidence="2 3">
    <name type="scientific">Noviluteimonas gilva</name>
    <dbReference type="NCBI Taxonomy" id="2682097"/>
    <lineage>
        <taxon>Bacteria</taxon>
        <taxon>Pseudomonadati</taxon>
        <taxon>Pseudomonadota</taxon>
        <taxon>Gammaproteobacteria</taxon>
        <taxon>Lysobacterales</taxon>
        <taxon>Lysobacteraceae</taxon>
        <taxon>Noviluteimonas</taxon>
    </lineage>
</organism>
<evidence type="ECO:0000313" key="3">
    <source>
        <dbReference type="Proteomes" id="UP000479692"/>
    </source>
</evidence>
<keyword evidence="1" id="KW-0472">Membrane</keyword>
<keyword evidence="3" id="KW-1185">Reference proteome</keyword>
<keyword evidence="1" id="KW-0812">Transmembrane</keyword>
<evidence type="ECO:0000256" key="1">
    <source>
        <dbReference type="SAM" id="Phobius"/>
    </source>
</evidence>
<reference evidence="2 3" key="1">
    <citation type="submission" date="2019-12" db="EMBL/GenBank/DDBJ databases">
        <authorList>
            <person name="Xu J."/>
        </authorList>
    </citation>
    <scope>NUCLEOTIDE SEQUENCE [LARGE SCALE GENOMIC DNA]</scope>
    <source>
        <strain evidence="2 3">HX-5-24</strain>
    </source>
</reference>
<dbReference type="Proteomes" id="UP000479692">
    <property type="component" value="Unassembled WGS sequence"/>
</dbReference>
<feature type="transmembrane region" description="Helical" evidence="1">
    <location>
        <begin position="86"/>
        <end position="103"/>
    </location>
</feature>
<comment type="caution">
    <text evidence="2">The sequence shown here is derived from an EMBL/GenBank/DDBJ whole genome shotgun (WGS) entry which is preliminary data.</text>
</comment>
<protein>
    <submittedName>
        <fullName evidence="2">Uncharacterized protein</fullName>
    </submittedName>
</protein>
<dbReference type="EMBL" id="WOXT01000001">
    <property type="protein sequence ID" value="MUV12842.1"/>
    <property type="molecule type" value="Genomic_DNA"/>
</dbReference>
<accession>A0A7C9M1S0</accession>
<feature type="transmembrane region" description="Helical" evidence="1">
    <location>
        <begin position="206"/>
        <end position="226"/>
    </location>
</feature>
<name>A0A7C9M1S0_9GAMM</name>
<dbReference type="RefSeq" id="WP_156639599.1">
    <property type="nucleotide sequence ID" value="NZ_WOXT01000001.1"/>
</dbReference>